<proteinExistence type="predicted"/>
<evidence type="ECO:0000313" key="2">
    <source>
        <dbReference type="Proteomes" id="UP000269883"/>
    </source>
</evidence>
<evidence type="ECO:0000313" key="1">
    <source>
        <dbReference type="EMBL" id="BBD10124.1"/>
    </source>
</evidence>
<accession>A0A2Z6B3M1</accession>
<gene>
    <name evidence="1" type="ORF">DFE_A0023</name>
</gene>
<dbReference type="KEGG" id="dfl:DFE_A0023"/>
<geneLocation type="plasmid" evidence="2">
    <name>pdfe dna</name>
</geneLocation>
<dbReference type="EMBL" id="AP017379">
    <property type="protein sequence ID" value="BBD10124.1"/>
    <property type="molecule type" value="Genomic_DNA"/>
</dbReference>
<dbReference type="Proteomes" id="UP000269883">
    <property type="component" value="Plasmid pDFE"/>
</dbReference>
<protein>
    <submittedName>
        <fullName evidence="1">Uncharacterized protein</fullName>
    </submittedName>
</protein>
<keyword evidence="2" id="KW-1185">Reference proteome</keyword>
<name>A0A2Z6B3M1_9BACT</name>
<reference evidence="1 2" key="1">
    <citation type="journal article" date="2018" name="Sci. Adv.">
        <title>Multi-heme cytochromes provide a pathway for survival in energy-limited environments.</title>
        <authorList>
            <person name="Deng X."/>
            <person name="Dohmae N."/>
            <person name="Nealson K.H."/>
            <person name="Hashimoto K."/>
            <person name="Okamoto A."/>
        </authorList>
    </citation>
    <scope>NUCLEOTIDE SEQUENCE [LARGE SCALE GENOMIC DNA]</scope>
    <source>
        <strain evidence="1 2">IS5</strain>
        <plasmid evidence="2">pdfe dna</plasmid>
    </source>
</reference>
<dbReference type="RefSeq" id="WP_126381609.1">
    <property type="nucleotide sequence ID" value="NZ_AP017379.1"/>
</dbReference>
<sequence length="95" mass="10867">MTINYDDALDDLDVGIELISSEKELLELMDYIEEPDIVWELLMEDTRQKLLAIIPDIKTKPYVIRARGYKPPVVEFDREFKITIGPAPASGQDEA</sequence>
<keyword evidence="1" id="KW-0614">Plasmid</keyword>
<organism evidence="1 2">
    <name type="scientific">Desulfovibrio ferrophilus</name>
    <dbReference type="NCBI Taxonomy" id="241368"/>
    <lineage>
        <taxon>Bacteria</taxon>
        <taxon>Pseudomonadati</taxon>
        <taxon>Thermodesulfobacteriota</taxon>
        <taxon>Desulfovibrionia</taxon>
        <taxon>Desulfovibrionales</taxon>
        <taxon>Desulfovibrionaceae</taxon>
        <taxon>Desulfovibrio</taxon>
    </lineage>
</organism>
<dbReference type="AlphaFoldDB" id="A0A2Z6B3M1"/>